<name>U6M1Z9_EIMMA</name>
<dbReference type="EMBL" id="HG719213">
    <property type="protein sequence ID" value="CDJ57078.1"/>
    <property type="molecule type" value="Genomic_DNA"/>
</dbReference>
<dbReference type="GeneID" id="25336959"/>
<evidence type="ECO:0000313" key="2">
    <source>
        <dbReference type="Proteomes" id="UP000030763"/>
    </source>
</evidence>
<dbReference type="Gene3D" id="1.25.10.10">
    <property type="entry name" value="Leucine-rich Repeat Variant"/>
    <property type="match status" value="1"/>
</dbReference>
<dbReference type="Proteomes" id="UP000030763">
    <property type="component" value="Unassembled WGS sequence"/>
</dbReference>
<organism evidence="1 2">
    <name type="scientific">Eimeria maxima</name>
    <name type="common">Coccidian parasite</name>
    <dbReference type="NCBI Taxonomy" id="5804"/>
    <lineage>
        <taxon>Eukaryota</taxon>
        <taxon>Sar</taxon>
        <taxon>Alveolata</taxon>
        <taxon>Apicomplexa</taxon>
        <taxon>Conoidasida</taxon>
        <taxon>Coccidia</taxon>
        <taxon>Eucoccidiorida</taxon>
        <taxon>Eimeriorina</taxon>
        <taxon>Eimeriidae</taxon>
        <taxon>Eimeria</taxon>
    </lineage>
</organism>
<accession>U6M1Z9</accession>
<dbReference type="VEuPathDB" id="ToxoDB:EMWEY_00029730"/>
<gene>
    <name evidence="1" type="ORF">EMWEY_00029730</name>
</gene>
<sequence>ADELIEQCLAEADPLIRYGGAYAIGLAYCNTGKSSSSFFRVCPLFS</sequence>
<dbReference type="InterPro" id="IPR011989">
    <property type="entry name" value="ARM-like"/>
</dbReference>
<evidence type="ECO:0000313" key="1">
    <source>
        <dbReference type="EMBL" id="CDJ57078.1"/>
    </source>
</evidence>
<dbReference type="RefSeq" id="XP_013333728.1">
    <property type="nucleotide sequence ID" value="XM_013478274.1"/>
</dbReference>
<keyword evidence="2" id="KW-1185">Reference proteome</keyword>
<dbReference type="AlphaFoldDB" id="U6M1Z9"/>
<reference evidence="1" key="1">
    <citation type="submission" date="2013-10" db="EMBL/GenBank/DDBJ databases">
        <title>Genomic analysis of the causative agents of coccidiosis in chickens.</title>
        <authorList>
            <person name="Reid A.J."/>
            <person name="Blake D."/>
            <person name="Billington K."/>
            <person name="Browne H."/>
            <person name="Dunn M."/>
            <person name="Hung S."/>
            <person name="Kawahara F."/>
            <person name="Miranda-Saavedra D."/>
            <person name="Mourier T."/>
            <person name="Nagra H."/>
            <person name="Otto T.D."/>
            <person name="Rawlings N."/>
            <person name="Sanchez A."/>
            <person name="Sanders M."/>
            <person name="Subramaniam C."/>
            <person name="Tay Y."/>
            <person name="Dear P."/>
            <person name="Doerig C."/>
            <person name="Gruber A."/>
            <person name="Parkinson J."/>
            <person name="Shirley M."/>
            <person name="Wan K.L."/>
            <person name="Berriman M."/>
            <person name="Tomley F."/>
            <person name="Pain A."/>
        </authorList>
    </citation>
    <scope>NUCLEOTIDE SEQUENCE [LARGE SCALE GENOMIC DNA]</scope>
    <source>
        <strain evidence="1">Weybridge</strain>
    </source>
</reference>
<feature type="non-terminal residue" evidence="1">
    <location>
        <position position="1"/>
    </location>
</feature>
<protein>
    <submittedName>
        <fullName evidence="1">Uncharacterized protein</fullName>
    </submittedName>
</protein>
<dbReference type="OrthoDB" id="261572at2759"/>
<reference evidence="1" key="2">
    <citation type="submission" date="2013-10" db="EMBL/GenBank/DDBJ databases">
        <authorList>
            <person name="Aslett M."/>
        </authorList>
    </citation>
    <scope>NUCLEOTIDE SEQUENCE [LARGE SCALE GENOMIC DNA]</scope>
    <source>
        <strain evidence="1">Weybridge</strain>
    </source>
</reference>
<proteinExistence type="predicted"/>